<gene>
    <name evidence="1" type="ORF">TCEB3V08_LOCUS5916</name>
</gene>
<proteinExistence type="predicted"/>
<protein>
    <submittedName>
        <fullName evidence="1">Uncharacterized protein</fullName>
    </submittedName>
</protein>
<reference evidence="1" key="1">
    <citation type="submission" date="2020-11" db="EMBL/GenBank/DDBJ databases">
        <authorList>
            <person name="Tran Van P."/>
        </authorList>
    </citation>
    <scope>NUCLEOTIDE SEQUENCE</scope>
</reference>
<sequence>MAGSQKPKAKEQVFKIQSYQHLSYPVTGEEVFLFQGRIKLSDWDRYAAEEYELLVAEEGGNDQQEDMMVDDEM</sequence>
<organism evidence="1">
    <name type="scientific">Timema cristinae</name>
    <name type="common">Walking stick</name>
    <dbReference type="NCBI Taxonomy" id="61476"/>
    <lineage>
        <taxon>Eukaryota</taxon>
        <taxon>Metazoa</taxon>
        <taxon>Ecdysozoa</taxon>
        <taxon>Arthropoda</taxon>
        <taxon>Hexapoda</taxon>
        <taxon>Insecta</taxon>
        <taxon>Pterygota</taxon>
        <taxon>Neoptera</taxon>
        <taxon>Polyneoptera</taxon>
        <taxon>Phasmatodea</taxon>
        <taxon>Timematodea</taxon>
        <taxon>Timematoidea</taxon>
        <taxon>Timematidae</taxon>
        <taxon>Timema</taxon>
    </lineage>
</organism>
<dbReference type="AlphaFoldDB" id="A0A7R9CRJ2"/>
<name>A0A7R9CRJ2_TIMCR</name>
<evidence type="ECO:0000313" key="1">
    <source>
        <dbReference type="EMBL" id="CAD7401243.1"/>
    </source>
</evidence>
<accession>A0A7R9CRJ2</accession>
<dbReference type="EMBL" id="OC318271">
    <property type="protein sequence ID" value="CAD7401243.1"/>
    <property type="molecule type" value="Genomic_DNA"/>
</dbReference>